<evidence type="ECO:0000313" key="2">
    <source>
        <dbReference type="EMBL" id="KAK7233678.1"/>
    </source>
</evidence>
<feature type="compositionally biased region" description="Polar residues" evidence="1">
    <location>
        <begin position="390"/>
        <end position="400"/>
    </location>
</feature>
<feature type="region of interest" description="Disordered" evidence="1">
    <location>
        <begin position="338"/>
        <end position="400"/>
    </location>
</feature>
<sequence>MSDSDSDEDARPAAERIAELAEAYAAETAAGDKLLAKAAPSAFRPVGDFFFAIISCKRPANVVAMESKLAGCDVTWIVGDGDKEAYEASGAAKVVVGGGLCASRNKALDLAKAANKVCVQISDDIKSLSFVSSKHDTAAWVKPSSIQDANGRAKQATIAVASLKACAAYIDAQSLATNSKLGGTYPCGNPGQACGGPVVAASHFVVGDFVVVQPSSQLRWDEAMTLKEDYDFTCQHIYEFGRVARCNRLLILAEHYVNAGGAVAIRNSKREAQNIKHLRAKWPGVFLVSPRGPSEVRLIWAKRDVTIGGDRIYEPDPRNPGRAIYDQEEARRAREKRLAKEAGKPVHVDPAPERVKVPRPRKQKVAVETPAPRPGKRARKQTNHFAFSAGKSQSYKPETY</sequence>
<accession>A0ABR1FMR9</accession>
<feature type="compositionally biased region" description="Basic and acidic residues" evidence="1">
    <location>
        <begin position="338"/>
        <end position="356"/>
    </location>
</feature>
<dbReference type="EMBL" id="JBBJCI010000357">
    <property type="protein sequence ID" value="KAK7233678.1"/>
    <property type="molecule type" value="Genomic_DNA"/>
</dbReference>
<organism evidence="2 3">
    <name type="scientific">Aureococcus anophagefferens</name>
    <name type="common">Harmful bloom alga</name>
    <dbReference type="NCBI Taxonomy" id="44056"/>
    <lineage>
        <taxon>Eukaryota</taxon>
        <taxon>Sar</taxon>
        <taxon>Stramenopiles</taxon>
        <taxon>Ochrophyta</taxon>
        <taxon>Pelagophyceae</taxon>
        <taxon>Pelagomonadales</taxon>
        <taxon>Pelagomonadaceae</taxon>
        <taxon>Aureococcus</taxon>
    </lineage>
</organism>
<dbReference type="Proteomes" id="UP001363151">
    <property type="component" value="Unassembled WGS sequence"/>
</dbReference>
<protein>
    <recommendedName>
        <fullName evidence="4">BRCT domain-containing protein</fullName>
    </recommendedName>
</protein>
<gene>
    <name evidence="2" type="ORF">SO694_00106068</name>
</gene>
<reference evidence="2 3" key="1">
    <citation type="submission" date="2024-03" db="EMBL/GenBank/DDBJ databases">
        <title>Aureococcus anophagefferens CCMP1851 and Kratosvirus quantuckense: Draft genome of a second virus-susceptible host strain in the model system.</title>
        <authorList>
            <person name="Chase E."/>
            <person name="Truchon A.R."/>
            <person name="Schepens W."/>
            <person name="Wilhelm S.W."/>
        </authorList>
    </citation>
    <scope>NUCLEOTIDE SEQUENCE [LARGE SCALE GENOMIC DNA]</scope>
    <source>
        <strain evidence="2 3">CCMP1851</strain>
    </source>
</reference>
<keyword evidence="3" id="KW-1185">Reference proteome</keyword>
<proteinExistence type="predicted"/>
<comment type="caution">
    <text evidence="2">The sequence shown here is derived from an EMBL/GenBank/DDBJ whole genome shotgun (WGS) entry which is preliminary data.</text>
</comment>
<evidence type="ECO:0000256" key="1">
    <source>
        <dbReference type="SAM" id="MobiDB-lite"/>
    </source>
</evidence>
<evidence type="ECO:0000313" key="3">
    <source>
        <dbReference type="Proteomes" id="UP001363151"/>
    </source>
</evidence>
<name>A0ABR1FMR9_AURAN</name>
<evidence type="ECO:0008006" key="4">
    <source>
        <dbReference type="Google" id="ProtNLM"/>
    </source>
</evidence>